<dbReference type="Gene3D" id="3.30.70.100">
    <property type="match status" value="1"/>
</dbReference>
<evidence type="ECO:0000313" key="2">
    <source>
        <dbReference type="EMBL" id="MFD2472112.1"/>
    </source>
</evidence>
<name>A0ABW5HHA2_9PSEU</name>
<dbReference type="EMBL" id="JBHUKS010000026">
    <property type="protein sequence ID" value="MFD2472112.1"/>
    <property type="molecule type" value="Genomic_DNA"/>
</dbReference>
<gene>
    <name evidence="2" type="ORF">ACFSVL_32275</name>
</gene>
<dbReference type="PROSITE" id="PS51725">
    <property type="entry name" value="ABM"/>
    <property type="match status" value="1"/>
</dbReference>
<dbReference type="InterPro" id="IPR011008">
    <property type="entry name" value="Dimeric_a/b-barrel"/>
</dbReference>
<dbReference type="Pfam" id="PF03992">
    <property type="entry name" value="ABM"/>
    <property type="match status" value="1"/>
</dbReference>
<organism evidence="2 3">
    <name type="scientific">Amycolatopsis silviterrae</name>
    <dbReference type="NCBI Taxonomy" id="1656914"/>
    <lineage>
        <taxon>Bacteria</taxon>
        <taxon>Bacillati</taxon>
        <taxon>Actinomycetota</taxon>
        <taxon>Actinomycetes</taxon>
        <taxon>Pseudonocardiales</taxon>
        <taxon>Pseudonocardiaceae</taxon>
        <taxon>Amycolatopsis</taxon>
    </lineage>
</organism>
<dbReference type="GO" id="GO:0004497">
    <property type="term" value="F:monooxygenase activity"/>
    <property type="evidence" value="ECO:0007669"/>
    <property type="project" value="UniProtKB-KW"/>
</dbReference>
<feature type="domain" description="ABM" evidence="1">
    <location>
        <begin position="2"/>
        <end position="91"/>
    </location>
</feature>
<evidence type="ECO:0000259" key="1">
    <source>
        <dbReference type="PROSITE" id="PS51725"/>
    </source>
</evidence>
<reference evidence="3" key="1">
    <citation type="journal article" date="2019" name="Int. J. Syst. Evol. Microbiol.">
        <title>The Global Catalogue of Microorganisms (GCM) 10K type strain sequencing project: providing services to taxonomists for standard genome sequencing and annotation.</title>
        <authorList>
            <consortium name="The Broad Institute Genomics Platform"/>
            <consortium name="The Broad Institute Genome Sequencing Center for Infectious Disease"/>
            <person name="Wu L."/>
            <person name="Ma J."/>
        </authorList>
    </citation>
    <scope>NUCLEOTIDE SEQUENCE [LARGE SCALE GENOMIC DNA]</scope>
    <source>
        <strain evidence="3">CGMCC 4.7641</strain>
    </source>
</reference>
<keyword evidence="2" id="KW-0560">Oxidoreductase</keyword>
<evidence type="ECO:0000313" key="3">
    <source>
        <dbReference type="Proteomes" id="UP001597483"/>
    </source>
</evidence>
<dbReference type="EC" id="1.14.-.-" evidence="2"/>
<comment type="caution">
    <text evidence="2">The sequence shown here is derived from an EMBL/GenBank/DDBJ whole genome shotgun (WGS) entry which is preliminary data.</text>
</comment>
<keyword evidence="3" id="KW-1185">Reference proteome</keyword>
<sequence>MIVLVNKMTVTGSPETYEKLYERAGRYMEEQPGLIRYQLSRSEKQSDVYFNVAEWESAEAFEQAARGDRFAELLADLTGLVESDQDLYEVVLEGAPGK</sequence>
<accession>A0ABW5HHA2</accession>
<dbReference type="InterPro" id="IPR007138">
    <property type="entry name" value="ABM_dom"/>
</dbReference>
<keyword evidence="2" id="KW-0503">Monooxygenase</keyword>
<dbReference type="SUPFAM" id="SSF54909">
    <property type="entry name" value="Dimeric alpha+beta barrel"/>
    <property type="match status" value="1"/>
</dbReference>
<proteinExistence type="predicted"/>
<dbReference type="RefSeq" id="WP_378309512.1">
    <property type="nucleotide sequence ID" value="NZ_JBHUKS010000026.1"/>
</dbReference>
<dbReference type="Proteomes" id="UP001597483">
    <property type="component" value="Unassembled WGS sequence"/>
</dbReference>
<protein>
    <submittedName>
        <fullName evidence="2">Antibiotic biosynthesis monooxygenase family protein</fullName>
        <ecNumber evidence="2">1.14.-.-</ecNumber>
    </submittedName>
</protein>